<reference evidence="2" key="1">
    <citation type="submission" date="2016-10" db="EMBL/GenBank/DDBJ databases">
        <authorList>
            <person name="Varghese N."/>
            <person name="Submissions S."/>
        </authorList>
    </citation>
    <scope>NUCLEOTIDE SEQUENCE [LARGE SCALE GENOMIC DNA]</scope>
    <source>
        <strain evidence="2">UNC267MFSha1.1M11</strain>
    </source>
</reference>
<evidence type="ECO:0000313" key="1">
    <source>
        <dbReference type="EMBL" id="SCX12655.1"/>
    </source>
</evidence>
<dbReference type="EMBL" id="FMUB01000003">
    <property type="protein sequence ID" value="SCX12655.1"/>
    <property type="molecule type" value="Genomic_DNA"/>
</dbReference>
<organism evidence="1 2">
    <name type="scientific">Mycolicibacterium fluoranthenivorans</name>
    <dbReference type="NCBI Taxonomy" id="258505"/>
    <lineage>
        <taxon>Bacteria</taxon>
        <taxon>Bacillati</taxon>
        <taxon>Actinomycetota</taxon>
        <taxon>Actinomycetes</taxon>
        <taxon>Mycobacteriales</taxon>
        <taxon>Mycobacteriaceae</taxon>
        <taxon>Mycolicibacterium</taxon>
    </lineage>
</organism>
<dbReference type="AlphaFoldDB" id="A0A1G4VXD8"/>
<accession>A0A1G4VXD8</accession>
<proteinExistence type="predicted"/>
<gene>
    <name evidence="1" type="ORF">SAMN02799620_01789</name>
</gene>
<name>A0A1G4VXD8_9MYCO</name>
<protein>
    <submittedName>
        <fullName evidence="1">Uncharacterized protein</fullName>
    </submittedName>
</protein>
<dbReference type="Proteomes" id="UP000199707">
    <property type="component" value="Unassembled WGS sequence"/>
</dbReference>
<sequence>MASWVCCTSRAKLVMCWAKSEAVVVRHAMASPMESKASPIFAPSGMSWAVTAGLSPFNSD</sequence>
<evidence type="ECO:0000313" key="2">
    <source>
        <dbReference type="Proteomes" id="UP000199707"/>
    </source>
</evidence>